<dbReference type="WBParaSite" id="HCON_00153817-00001">
    <property type="protein sequence ID" value="HCON_00153817-00001"/>
    <property type="gene ID" value="HCON_00153817"/>
</dbReference>
<evidence type="ECO:0000259" key="2">
    <source>
        <dbReference type="Pfam" id="PF01549"/>
    </source>
</evidence>
<dbReference type="InterPro" id="IPR003582">
    <property type="entry name" value="ShKT_dom"/>
</dbReference>
<keyword evidence="3" id="KW-1185">Reference proteome</keyword>
<dbReference type="AlphaFoldDB" id="A0A7I5ECY4"/>
<feature type="chain" id="PRO_5029848259" evidence="1">
    <location>
        <begin position="18"/>
        <end position="65"/>
    </location>
</feature>
<dbReference type="Gene3D" id="1.10.10.1870">
    <property type="entry name" value="ShTK domain-like"/>
    <property type="match status" value="1"/>
</dbReference>
<protein>
    <submittedName>
        <fullName evidence="4">ShKT domain-containing protein</fullName>
    </submittedName>
</protein>
<reference evidence="4" key="1">
    <citation type="submission" date="2020-12" db="UniProtKB">
        <authorList>
            <consortium name="WormBaseParasite"/>
        </authorList>
    </citation>
    <scope>IDENTIFICATION</scope>
    <source>
        <strain evidence="4">MHco3</strain>
    </source>
</reference>
<feature type="signal peptide" evidence="1">
    <location>
        <begin position="1"/>
        <end position="17"/>
    </location>
</feature>
<dbReference type="Proteomes" id="UP000025227">
    <property type="component" value="Unplaced"/>
</dbReference>
<name>A0A7I5ECY4_HAECO</name>
<evidence type="ECO:0000313" key="3">
    <source>
        <dbReference type="Proteomes" id="UP000025227"/>
    </source>
</evidence>
<accession>A0A7I5ECY4</accession>
<organism evidence="3 4">
    <name type="scientific">Haemonchus contortus</name>
    <name type="common">Barber pole worm</name>
    <dbReference type="NCBI Taxonomy" id="6289"/>
    <lineage>
        <taxon>Eukaryota</taxon>
        <taxon>Metazoa</taxon>
        <taxon>Ecdysozoa</taxon>
        <taxon>Nematoda</taxon>
        <taxon>Chromadorea</taxon>
        <taxon>Rhabditida</taxon>
        <taxon>Rhabditina</taxon>
        <taxon>Rhabditomorpha</taxon>
        <taxon>Strongyloidea</taxon>
        <taxon>Trichostrongylidae</taxon>
        <taxon>Haemonchus</taxon>
    </lineage>
</organism>
<sequence length="65" mass="7142">MRIIFFVLGILVAIASAGQKPICTDYAGKDVGPNWCESVKAYCNTKDEDQRRLLIGFCPKTCGIC</sequence>
<dbReference type="Pfam" id="PF01549">
    <property type="entry name" value="ShK"/>
    <property type="match status" value="1"/>
</dbReference>
<keyword evidence="1" id="KW-0732">Signal</keyword>
<proteinExistence type="predicted"/>
<feature type="domain" description="ShKT" evidence="2">
    <location>
        <begin position="23"/>
        <end position="65"/>
    </location>
</feature>
<evidence type="ECO:0000256" key="1">
    <source>
        <dbReference type="SAM" id="SignalP"/>
    </source>
</evidence>
<evidence type="ECO:0000313" key="4">
    <source>
        <dbReference type="WBParaSite" id="HCON_00153817-00001"/>
    </source>
</evidence>